<organism evidence="8 9">
    <name type="scientific">Jannaschia pagri</name>
    <dbReference type="NCBI Taxonomy" id="2829797"/>
    <lineage>
        <taxon>Bacteria</taxon>
        <taxon>Pseudomonadati</taxon>
        <taxon>Pseudomonadota</taxon>
        <taxon>Alphaproteobacteria</taxon>
        <taxon>Rhodobacterales</taxon>
        <taxon>Roseobacteraceae</taxon>
        <taxon>Jannaschia</taxon>
    </lineage>
</organism>
<keyword evidence="5 6" id="KW-0472">Membrane</keyword>
<comment type="similarity">
    <text evidence="2">Belongs to the drug/metabolite transporter (DMT) superfamily. 10 TMS drug/metabolite exporter (DME) (TC 2.A.7.3) family.</text>
</comment>
<reference evidence="8 9" key="1">
    <citation type="submission" date="2021-05" db="EMBL/GenBank/DDBJ databases">
        <title>Bacteria Genome sequencing.</title>
        <authorList>
            <person name="Takabe Y."/>
            <person name="Nakajima Y."/>
            <person name="Suzuki S."/>
            <person name="Shiozaki T."/>
        </authorList>
    </citation>
    <scope>NUCLEOTIDE SEQUENCE [LARGE SCALE GENOMIC DNA]</scope>
    <source>
        <strain evidence="8 9">AI_62</strain>
    </source>
</reference>
<evidence type="ECO:0000256" key="2">
    <source>
        <dbReference type="ARBA" id="ARBA00009853"/>
    </source>
</evidence>
<evidence type="ECO:0000256" key="1">
    <source>
        <dbReference type="ARBA" id="ARBA00004141"/>
    </source>
</evidence>
<feature type="transmembrane region" description="Helical" evidence="6">
    <location>
        <begin position="77"/>
        <end position="94"/>
    </location>
</feature>
<dbReference type="RefSeq" id="WP_220750537.1">
    <property type="nucleotide sequence ID" value="NZ_BPFH01000010.1"/>
</dbReference>
<dbReference type="Pfam" id="PF00892">
    <property type="entry name" value="EamA"/>
    <property type="match status" value="1"/>
</dbReference>
<dbReference type="Gene3D" id="1.10.3730.20">
    <property type="match status" value="1"/>
</dbReference>
<evidence type="ECO:0000313" key="9">
    <source>
        <dbReference type="Proteomes" id="UP000786693"/>
    </source>
</evidence>
<dbReference type="PANTHER" id="PTHR22911">
    <property type="entry name" value="ACYL-MALONYL CONDENSING ENZYME-RELATED"/>
    <property type="match status" value="1"/>
</dbReference>
<dbReference type="PANTHER" id="PTHR22911:SF6">
    <property type="entry name" value="SOLUTE CARRIER FAMILY 35 MEMBER G1"/>
    <property type="match status" value="1"/>
</dbReference>
<feature type="transmembrane region" description="Helical" evidence="6">
    <location>
        <begin position="38"/>
        <end position="56"/>
    </location>
</feature>
<proteinExistence type="inferred from homology"/>
<evidence type="ECO:0000256" key="4">
    <source>
        <dbReference type="ARBA" id="ARBA00022989"/>
    </source>
</evidence>
<feature type="transmembrane region" description="Helical" evidence="6">
    <location>
        <begin position="211"/>
        <end position="230"/>
    </location>
</feature>
<feature type="transmembrane region" description="Helical" evidence="6">
    <location>
        <begin position="185"/>
        <end position="205"/>
    </location>
</feature>
<sequence>MTDRATLGISLRLVSGVLFAGMLVCAKAVSAAVPLGEIVFFRSFFALIPLVIFLWLRKEFPGGLRTKRPGAHLLRSGFGALALFASFAALARLNVAEASLIAQLSPVLTALAAVALLGERLTIWRVAGLGLGFAGVVVLVLPEVGREAADDRITGYLLGLASAGLAALALIMVRSLTTTESPGAIAFYFILASMAGGLVTLPLGWVVPDGWTLALLIGAGLFGGFAHIAMTLAFRYAEASRLAPFEYVALLWPVLADLLLFRQPLSVTFFWAGALIVGAAVIAAKEPVLRRGPTPAQTHP</sequence>
<feature type="transmembrane region" description="Helical" evidence="6">
    <location>
        <begin position="242"/>
        <end position="261"/>
    </location>
</feature>
<keyword evidence="4 6" id="KW-1133">Transmembrane helix</keyword>
<evidence type="ECO:0000256" key="5">
    <source>
        <dbReference type="ARBA" id="ARBA00023136"/>
    </source>
</evidence>
<feature type="transmembrane region" description="Helical" evidence="6">
    <location>
        <begin position="100"/>
        <end position="118"/>
    </location>
</feature>
<dbReference type="Proteomes" id="UP000786693">
    <property type="component" value="Unassembled WGS sequence"/>
</dbReference>
<feature type="transmembrane region" description="Helical" evidence="6">
    <location>
        <begin position="267"/>
        <end position="284"/>
    </location>
</feature>
<evidence type="ECO:0000313" key="8">
    <source>
        <dbReference type="EMBL" id="GIT97053.1"/>
    </source>
</evidence>
<evidence type="ECO:0000256" key="3">
    <source>
        <dbReference type="ARBA" id="ARBA00022692"/>
    </source>
</evidence>
<protein>
    <submittedName>
        <fullName evidence="8">Permease</fullName>
    </submittedName>
</protein>
<accession>A0ABQ4NRQ6</accession>
<comment type="subcellular location">
    <subcellularLocation>
        <location evidence="1">Membrane</location>
        <topology evidence="1">Multi-pass membrane protein</topology>
    </subcellularLocation>
</comment>
<name>A0ABQ4NRQ6_9RHOB</name>
<keyword evidence="9" id="KW-1185">Reference proteome</keyword>
<feature type="domain" description="EamA" evidence="7">
    <location>
        <begin position="7"/>
        <end position="140"/>
    </location>
</feature>
<dbReference type="InterPro" id="IPR037185">
    <property type="entry name" value="EmrE-like"/>
</dbReference>
<feature type="transmembrane region" description="Helical" evidence="6">
    <location>
        <begin position="153"/>
        <end position="173"/>
    </location>
</feature>
<evidence type="ECO:0000259" key="7">
    <source>
        <dbReference type="Pfam" id="PF00892"/>
    </source>
</evidence>
<keyword evidence="3 6" id="KW-0812">Transmembrane</keyword>
<feature type="transmembrane region" description="Helical" evidence="6">
    <location>
        <begin position="123"/>
        <end position="141"/>
    </location>
</feature>
<dbReference type="SUPFAM" id="SSF103481">
    <property type="entry name" value="Multidrug resistance efflux transporter EmrE"/>
    <property type="match status" value="2"/>
</dbReference>
<dbReference type="EMBL" id="BPFH01000010">
    <property type="protein sequence ID" value="GIT97053.1"/>
    <property type="molecule type" value="Genomic_DNA"/>
</dbReference>
<dbReference type="InterPro" id="IPR000620">
    <property type="entry name" value="EamA_dom"/>
</dbReference>
<evidence type="ECO:0000256" key="6">
    <source>
        <dbReference type="SAM" id="Phobius"/>
    </source>
</evidence>
<gene>
    <name evidence="8" type="ORF">JANAI62_36760</name>
</gene>
<comment type="caution">
    <text evidence="8">The sequence shown here is derived from an EMBL/GenBank/DDBJ whole genome shotgun (WGS) entry which is preliminary data.</text>
</comment>